<dbReference type="GeneID" id="73901702"/>
<dbReference type="AlphaFoldDB" id="A0ABD5NUR3"/>
<comment type="caution">
    <text evidence="3">The sequence shown here is derived from an EMBL/GenBank/DDBJ whole genome shotgun (WGS) entry which is preliminary data.</text>
</comment>
<feature type="binding site" evidence="1">
    <location>
        <position position="177"/>
    </location>
    <ligand>
        <name>a divalent metal cation</name>
        <dbReference type="ChEBI" id="CHEBI:60240"/>
        <label>1</label>
    </ligand>
</feature>
<evidence type="ECO:0000313" key="4">
    <source>
        <dbReference type="Proteomes" id="UP001595846"/>
    </source>
</evidence>
<dbReference type="EMBL" id="JBHSAQ010000016">
    <property type="protein sequence ID" value="MFC3960329.1"/>
    <property type="molecule type" value="Genomic_DNA"/>
</dbReference>
<feature type="domain" description="Coenzyme F420:L-glutamate ligase-like" evidence="2">
    <location>
        <begin position="170"/>
        <end position="247"/>
    </location>
</feature>
<accession>A0ABD5NUR3</accession>
<dbReference type="Gene3D" id="3.30.1330.100">
    <property type="entry name" value="CofE-like"/>
    <property type="match status" value="2"/>
</dbReference>
<comment type="catalytic activity">
    <reaction evidence="1">
        <text>oxidized coenzyme F420-0 + GTP + L-glutamate = oxidized coenzyme F420-1 + GDP + phosphate + H(+)</text>
        <dbReference type="Rhea" id="RHEA:30555"/>
        <dbReference type="ChEBI" id="CHEBI:15378"/>
        <dbReference type="ChEBI" id="CHEBI:29985"/>
        <dbReference type="ChEBI" id="CHEBI:37565"/>
        <dbReference type="ChEBI" id="CHEBI:43474"/>
        <dbReference type="ChEBI" id="CHEBI:58189"/>
        <dbReference type="ChEBI" id="CHEBI:59907"/>
        <dbReference type="ChEBI" id="CHEBI:59920"/>
        <dbReference type="EC" id="6.3.2.31"/>
    </reaction>
</comment>
<comment type="similarity">
    <text evidence="1">Belongs to the CofE family.</text>
</comment>
<feature type="binding site" evidence="1">
    <location>
        <position position="235"/>
    </location>
    <ligand>
        <name>a divalent metal cation</name>
        <dbReference type="ChEBI" id="CHEBI:60240"/>
        <label>2</label>
    </ligand>
</feature>
<comment type="pathway">
    <text evidence="1">Cofactor biosynthesis; coenzyme F420 biosynthesis.</text>
</comment>
<protein>
    <recommendedName>
        <fullName evidence="1">Coenzyme F420:L-glutamate ligase</fullName>
        <ecNumber evidence="1">6.3.2.31</ecNumber>
        <ecNumber evidence="1">6.3.2.34</ecNumber>
    </recommendedName>
    <alternativeName>
        <fullName evidence="1">Coenzyme F420-0:L-glutamate ligase</fullName>
    </alternativeName>
    <alternativeName>
        <fullName evidence="1">Coenzyme F420-1:gamma-L-glutamate ligase</fullName>
    </alternativeName>
</protein>
<feature type="binding site" evidence="1">
    <location>
        <begin position="38"/>
        <end position="39"/>
    </location>
    <ligand>
        <name>GTP</name>
        <dbReference type="ChEBI" id="CHEBI:37565"/>
    </ligand>
</feature>
<dbReference type="RefSeq" id="WP_256532604.1">
    <property type="nucleotide sequence ID" value="NZ_CP101824.1"/>
</dbReference>
<keyword evidence="1 3" id="KW-0436">Ligase</keyword>
<feature type="domain" description="Coenzyme F420:L-glutamate ligase-like" evidence="2">
    <location>
        <begin position="9"/>
        <end position="144"/>
    </location>
</feature>
<comment type="function">
    <text evidence="1">Catalyzes the GTP-dependent successive addition of two or more gamma-linked L-glutamates to the L-lactyl phosphodiester of 7,8-didemethyl-8-hydroxy-5-deazariboflavin (F420-0) to form coenzyme F420-0-glutamyl-glutamate (F420-2) or polyglutamated F420 derivatives.</text>
</comment>
<feature type="binding site" evidence="1">
    <location>
        <position position="43"/>
    </location>
    <ligand>
        <name>GTP</name>
        <dbReference type="ChEBI" id="CHEBI:37565"/>
    </ligand>
</feature>
<comment type="cofactor">
    <cofactor evidence="1">
        <name>Mg(2+)</name>
        <dbReference type="ChEBI" id="CHEBI:18420"/>
    </cofactor>
    <cofactor evidence="1">
        <name>Mn(2+)</name>
        <dbReference type="ChEBI" id="CHEBI:29035"/>
    </cofactor>
    <text evidence="1">Binds 2 divalent metal cations per subunit. The ions could be magnesium and/or manganese.</text>
</comment>
<evidence type="ECO:0000313" key="3">
    <source>
        <dbReference type="EMBL" id="MFC3960329.1"/>
    </source>
</evidence>
<keyword evidence="1" id="KW-0460">Magnesium</keyword>
<proteinExistence type="inferred from homology"/>
<gene>
    <name evidence="1" type="primary">cofE</name>
    <name evidence="3" type="ORF">ACFOUR_18410</name>
</gene>
<dbReference type="EC" id="6.3.2.31" evidence="1"/>
<dbReference type="Proteomes" id="UP001595846">
    <property type="component" value="Unassembled WGS sequence"/>
</dbReference>
<feature type="binding site" evidence="1">
    <location>
        <position position="113"/>
    </location>
    <ligand>
        <name>a divalent metal cation</name>
        <dbReference type="ChEBI" id="CHEBI:60240"/>
        <label>1</label>
    </ligand>
</feature>
<keyword evidence="1" id="KW-0630">Potassium</keyword>
<dbReference type="Pfam" id="PF01996">
    <property type="entry name" value="F420_ligase"/>
    <property type="match status" value="2"/>
</dbReference>
<dbReference type="PANTHER" id="PTHR47917">
    <property type="match status" value="1"/>
</dbReference>
<organism evidence="3 4">
    <name type="scientific">Halovivax cerinus</name>
    <dbReference type="NCBI Taxonomy" id="1487865"/>
    <lineage>
        <taxon>Archaea</taxon>
        <taxon>Methanobacteriati</taxon>
        <taxon>Methanobacteriota</taxon>
        <taxon>Stenosarchaea group</taxon>
        <taxon>Halobacteria</taxon>
        <taxon>Halobacteriales</taxon>
        <taxon>Natrialbaceae</taxon>
        <taxon>Halovivax</taxon>
    </lineage>
</organism>
<feature type="binding site" evidence="1">
    <location>
        <begin position="233"/>
        <end position="240"/>
    </location>
    <ligand>
        <name>GTP</name>
        <dbReference type="ChEBI" id="CHEBI:37565"/>
    </ligand>
</feature>
<keyword evidence="1" id="KW-0479">Metal-binding</keyword>
<feature type="binding site" evidence="1">
    <location>
        <position position="178"/>
    </location>
    <ligand>
        <name>a divalent metal cation</name>
        <dbReference type="ChEBI" id="CHEBI:60240"/>
        <label>2</label>
    </ligand>
</feature>
<comment type="cofactor">
    <cofactor evidence="1">
        <name>K(+)</name>
        <dbReference type="ChEBI" id="CHEBI:29103"/>
    </cofactor>
    <text evidence="1">Monovalent cation. The ion could be potassium.</text>
</comment>
<dbReference type="InterPro" id="IPR023659">
    <property type="entry name" value="F420_ligase_CofE_arc"/>
</dbReference>
<dbReference type="GO" id="GO:0005525">
    <property type="term" value="F:GTP binding"/>
    <property type="evidence" value="ECO:0007669"/>
    <property type="project" value="UniProtKB-KW"/>
</dbReference>
<comment type="catalytic activity">
    <reaction evidence="1">
        <text>oxidized coenzyme F420-1 + GTP + L-glutamate = oxidized coenzyme F420-2 + GDP + phosphate + H(+)</text>
        <dbReference type="Rhea" id="RHEA:30523"/>
        <dbReference type="ChEBI" id="CHEBI:15378"/>
        <dbReference type="ChEBI" id="CHEBI:29985"/>
        <dbReference type="ChEBI" id="CHEBI:37565"/>
        <dbReference type="ChEBI" id="CHEBI:43474"/>
        <dbReference type="ChEBI" id="CHEBI:57922"/>
        <dbReference type="ChEBI" id="CHEBI:58189"/>
        <dbReference type="ChEBI" id="CHEBI:59920"/>
        <dbReference type="EC" id="6.3.2.34"/>
    </reaction>
</comment>
<keyword evidence="1" id="KW-0342">GTP-binding</keyword>
<dbReference type="EC" id="6.3.2.34" evidence="1"/>
<feature type="binding site" evidence="1">
    <location>
        <begin position="9"/>
        <end position="12"/>
    </location>
    <ligand>
        <name>GTP</name>
        <dbReference type="ChEBI" id="CHEBI:37565"/>
    </ligand>
</feature>
<dbReference type="HAMAP" id="MF_01258">
    <property type="entry name" value="F420_ligase_CofE"/>
    <property type="match status" value="1"/>
</dbReference>
<keyword evidence="4" id="KW-1185">Reference proteome</keyword>
<evidence type="ECO:0000259" key="2">
    <source>
        <dbReference type="Pfam" id="PF01996"/>
    </source>
</evidence>
<dbReference type="PANTHER" id="PTHR47917:SF1">
    <property type="entry name" value="COENZYME F420:L-GLUTAMATE LIGASE"/>
    <property type="match status" value="1"/>
</dbReference>
<dbReference type="GO" id="GO:0052645">
    <property type="term" value="P:F420-0 metabolic process"/>
    <property type="evidence" value="ECO:0007669"/>
    <property type="project" value="UniProtKB-UniRule"/>
</dbReference>
<feature type="binding site" evidence="1">
    <location>
        <position position="116"/>
    </location>
    <ligand>
        <name>GTP</name>
        <dbReference type="ChEBI" id="CHEBI:37565"/>
    </ligand>
</feature>
<dbReference type="GO" id="GO:0052619">
    <property type="term" value="F:coenzyme F420-1:gamma-L-glutamate ligase activity"/>
    <property type="evidence" value="ECO:0007669"/>
    <property type="project" value="UniProtKB-UniRule"/>
</dbReference>
<reference evidence="3 4" key="1">
    <citation type="journal article" date="2019" name="Int. J. Syst. Evol. Microbiol.">
        <title>The Global Catalogue of Microorganisms (GCM) 10K type strain sequencing project: providing services to taxonomists for standard genome sequencing and annotation.</title>
        <authorList>
            <consortium name="The Broad Institute Genomics Platform"/>
            <consortium name="The Broad Institute Genome Sequencing Center for Infectious Disease"/>
            <person name="Wu L."/>
            <person name="Ma J."/>
        </authorList>
    </citation>
    <scope>NUCLEOTIDE SEQUENCE [LARGE SCALE GENOMIC DNA]</scope>
    <source>
        <strain evidence="3 4">IBRC-M 10256</strain>
    </source>
</reference>
<sequence length="278" mass="29618">MQLHPVPDLPEIEPGDDLATMIAERAALEPGDVVTVASTVVSKARGRTADLADFPAGPRAVELAERFEALTGEEKDPQFAQAVLEESTEVIVETPFLLTETCFGHTCVNAGIDRSNVPGHDLLLLPKRPADRAAEIRAGLLERADGLDAEAADQIDTAGSDGAVPDGIDEVGVIVTDTCGRPFRHGQRGVALGWAGMPASRDWRGETDRDGRELGVTVQAIVDELASAANLVTGEGDDGTPAVVVRDFDFGDHAGGAELFRSIEKDQVRQALREWSYE</sequence>
<evidence type="ECO:0000256" key="1">
    <source>
        <dbReference type="HAMAP-Rule" id="MF_01258"/>
    </source>
</evidence>
<dbReference type="SUPFAM" id="SSF144010">
    <property type="entry name" value="CofE-like"/>
    <property type="match status" value="2"/>
</dbReference>
<keyword evidence="1" id="KW-0464">Manganese</keyword>
<comment type="subunit">
    <text evidence="1">Homodimer.</text>
</comment>
<dbReference type="InterPro" id="IPR002847">
    <property type="entry name" value="F420-0_gamma-glut_ligase-dom"/>
</dbReference>
<dbReference type="GO" id="GO:0046872">
    <property type="term" value="F:metal ion binding"/>
    <property type="evidence" value="ECO:0007669"/>
    <property type="project" value="UniProtKB-KW"/>
</dbReference>
<dbReference type="GO" id="GO:0052618">
    <property type="term" value="F:coenzyme F420-0:L-glutamate ligase activity"/>
    <property type="evidence" value="ECO:0007669"/>
    <property type="project" value="UniProtKB-UniRule"/>
</dbReference>
<name>A0ABD5NUR3_9EURY</name>
<keyword evidence="1" id="KW-0547">Nucleotide-binding</keyword>